<sequence length="94" mass="10470">MTHEYDLATTAKLLGTGLKRLTADLKARKILDQHCLPYNTSDVDAGRLRVKLKHHNGNPLINNGHGQTYGKTYVTQKGLRWLADLMGVEIEEAA</sequence>
<dbReference type="Pfam" id="PF03374">
    <property type="entry name" value="ANT"/>
    <property type="match status" value="1"/>
</dbReference>
<feature type="domain" description="Antirepressor protein C-terminal" evidence="1">
    <location>
        <begin position="5"/>
        <end position="86"/>
    </location>
</feature>
<accession>A0A395RA96</accession>
<keyword evidence="3" id="KW-1185">Reference proteome</keyword>
<dbReference type="RefSeq" id="WP_118129786.1">
    <property type="nucleotide sequence ID" value="NZ_LMAZ01000001.1"/>
</dbReference>
<evidence type="ECO:0000259" key="1">
    <source>
        <dbReference type="Pfam" id="PF03374"/>
    </source>
</evidence>
<name>A0A395RA96_9PSED</name>
<dbReference type="GO" id="GO:0003677">
    <property type="term" value="F:DNA binding"/>
    <property type="evidence" value="ECO:0007669"/>
    <property type="project" value="InterPro"/>
</dbReference>
<protein>
    <recommendedName>
        <fullName evidence="1">Antirepressor protein C-terminal domain-containing protein</fullName>
    </recommendedName>
</protein>
<comment type="caution">
    <text evidence="2">The sequence shown here is derived from an EMBL/GenBank/DDBJ whole genome shotgun (WGS) entry which is preliminary data.</text>
</comment>
<evidence type="ECO:0000313" key="3">
    <source>
        <dbReference type="Proteomes" id="UP000265411"/>
    </source>
</evidence>
<organism evidence="2 3">
    <name type="scientific">Pseudomonas abyssi</name>
    <dbReference type="NCBI Taxonomy" id="170540"/>
    <lineage>
        <taxon>Bacteria</taxon>
        <taxon>Pseudomonadati</taxon>
        <taxon>Pseudomonadota</taxon>
        <taxon>Gammaproteobacteria</taxon>
        <taxon>Pseudomonadales</taxon>
        <taxon>Pseudomonadaceae</taxon>
        <taxon>Pseudomonas</taxon>
    </lineage>
</organism>
<dbReference type="EMBL" id="LMAZ01000001">
    <property type="protein sequence ID" value="RGP57051.1"/>
    <property type="molecule type" value="Genomic_DNA"/>
</dbReference>
<reference evidence="2 3" key="1">
    <citation type="journal article" date="2018" name="Syst. Appl. Microbiol.">
        <title>Pseudomonas gallaeciensis sp. nov., isolated from crude-oil-contaminated intertidal sand samples after the Prestige oil spill.</title>
        <authorList>
            <person name="Mulet M."/>
            <person name="Sanchez D."/>
            <person name="Rodriguez A.C."/>
            <person name="Nogales B."/>
            <person name="Bosch R."/>
            <person name="Busquets A."/>
            <person name="Gomila M."/>
            <person name="Lalucat J."/>
            <person name="Garcia-Valdes E."/>
        </authorList>
    </citation>
    <scope>NUCLEOTIDE SEQUENCE [LARGE SCALE GENOMIC DNA]</scope>
    <source>
        <strain evidence="2 3">V113</strain>
    </source>
</reference>
<dbReference type="AlphaFoldDB" id="A0A395RA96"/>
<proteinExistence type="predicted"/>
<gene>
    <name evidence="2" type="ORF">ASB58_06885</name>
</gene>
<dbReference type="Proteomes" id="UP000265411">
    <property type="component" value="Unassembled WGS sequence"/>
</dbReference>
<dbReference type="OrthoDB" id="6960690at2"/>
<evidence type="ECO:0000313" key="2">
    <source>
        <dbReference type="EMBL" id="RGP57051.1"/>
    </source>
</evidence>
<dbReference type="InterPro" id="IPR005039">
    <property type="entry name" value="Ant_C"/>
</dbReference>